<comment type="caution">
    <text evidence="2">The sequence shown here is derived from an EMBL/GenBank/DDBJ whole genome shotgun (WGS) entry which is preliminary data.</text>
</comment>
<proteinExistence type="predicted"/>
<evidence type="ECO:0000259" key="1">
    <source>
        <dbReference type="PROSITE" id="PS50853"/>
    </source>
</evidence>
<keyword evidence="3" id="KW-1185">Reference proteome</keyword>
<dbReference type="AlphaFoldDB" id="A0A840UUW4"/>
<feature type="domain" description="Fibronectin type-III" evidence="1">
    <location>
        <begin position="260"/>
        <end position="353"/>
    </location>
</feature>
<dbReference type="InterPro" id="IPR003961">
    <property type="entry name" value="FN3_dom"/>
</dbReference>
<dbReference type="CDD" id="cd00063">
    <property type="entry name" value="FN3"/>
    <property type="match status" value="1"/>
</dbReference>
<dbReference type="Proteomes" id="UP000539642">
    <property type="component" value="Unassembled WGS sequence"/>
</dbReference>
<reference evidence="2 3" key="1">
    <citation type="submission" date="2020-08" db="EMBL/GenBank/DDBJ databases">
        <title>Genomic Encyclopedia of Type Strains, Phase IV (KMG-IV): sequencing the most valuable type-strain genomes for metagenomic binning, comparative biology and taxonomic classification.</title>
        <authorList>
            <person name="Goeker M."/>
        </authorList>
    </citation>
    <scope>NUCLEOTIDE SEQUENCE [LARGE SCALE GENOMIC DNA]</scope>
    <source>
        <strain evidence="2 3">DSM 28570</strain>
    </source>
</reference>
<sequence length="353" mass="38742">MRILHRAVVAGASLLMGASLLVVGGCGYKDHPVPPATVVPEAIKDLRYETDEKGVTLAWTYPRETIRGKDIEAISSFELYRAEIPLKDYCSTCPIPFVDPVEQPAGLTTEDGRARKAAFTMSDLKPGYKYFFKIRSRTSWFAESADSNIITFIWQVPARAPENVSARVGNREIVLKWQPVTELRDGGPLGHPLQYQVLRSTSGRDFEKIGVVKGTSFVDRQVALKQQYTYQVQSQLLVGKEVVAGGISKPVSTLAADLTPPAAPIGVSAIETDMGIKVLWEKSGEEDLGGYRVYRRTASAKEMILVGEVEPVYTLFVDTKAEPGVRYYYAVTAIDQGTPANESAKSAEATTRD</sequence>
<dbReference type="Gene3D" id="2.60.40.10">
    <property type="entry name" value="Immunoglobulins"/>
    <property type="match status" value="3"/>
</dbReference>
<dbReference type="SMART" id="SM00060">
    <property type="entry name" value="FN3"/>
    <property type="match status" value="3"/>
</dbReference>
<evidence type="ECO:0000313" key="2">
    <source>
        <dbReference type="EMBL" id="MBB5348626.1"/>
    </source>
</evidence>
<dbReference type="EMBL" id="JACHEO010000013">
    <property type="protein sequence ID" value="MBB5348626.1"/>
    <property type="molecule type" value="Genomic_DNA"/>
</dbReference>
<dbReference type="SUPFAM" id="SSF49265">
    <property type="entry name" value="Fibronectin type III"/>
    <property type="match status" value="2"/>
</dbReference>
<protein>
    <recommendedName>
        <fullName evidence="1">Fibronectin type-III domain-containing protein</fullName>
    </recommendedName>
</protein>
<dbReference type="InterPro" id="IPR036116">
    <property type="entry name" value="FN3_sf"/>
</dbReference>
<accession>A0A840UUW4</accession>
<dbReference type="RefSeq" id="WP_183351462.1">
    <property type="nucleotide sequence ID" value="NZ_JACHEO010000013.1"/>
</dbReference>
<dbReference type="PROSITE" id="PS51257">
    <property type="entry name" value="PROKAR_LIPOPROTEIN"/>
    <property type="match status" value="1"/>
</dbReference>
<evidence type="ECO:0000313" key="3">
    <source>
        <dbReference type="Proteomes" id="UP000539642"/>
    </source>
</evidence>
<dbReference type="InterPro" id="IPR013783">
    <property type="entry name" value="Ig-like_fold"/>
</dbReference>
<name>A0A840UUW4_9BACT</name>
<organism evidence="2 3">
    <name type="scientific">Desulfoprunum benzoelyticum</name>
    <dbReference type="NCBI Taxonomy" id="1506996"/>
    <lineage>
        <taxon>Bacteria</taxon>
        <taxon>Pseudomonadati</taxon>
        <taxon>Thermodesulfobacteriota</taxon>
        <taxon>Desulfobulbia</taxon>
        <taxon>Desulfobulbales</taxon>
        <taxon>Desulfobulbaceae</taxon>
        <taxon>Desulfoprunum</taxon>
    </lineage>
</organism>
<dbReference type="PROSITE" id="PS50853">
    <property type="entry name" value="FN3"/>
    <property type="match status" value="1"/>
</dbReference>
<gene>
    <name evidence="2" type="ORF">HNQ81_002362</name>
</gene>